<gene>
    <name evidence="5" type="ORF">GCM10023187_50950</name>
</gene>
<feature type="coiled-coil region" evidence="1">
    <location>
        <begin position="244"/>
        <end position="280"/>
    </location>
</feature>
<evidence type="ECO:0000259" key="3">
    <source>
        <dbReference type="Pfam" id="PF06580"/>
    </source>
</evidence>
<dbReference type="InterPro" id="IPR050640">
    <property type="entry name" value="Bact_2-comp_sensor_kinase"/>
</dbReference>
<feature type="transmembrane region" description="Helical" evidence="2">
    <location>
        <begin position="204"/>
        <end position="224"/>
    </location>
</feature>
<keyword evidence="2" id="KW-0812">Transmembrane</keyword>
<evidence type="ECO:0008006" key="7">
    <source>
        <dbReference type="Google" id="ProtNLM"/>
    </source>
</evidence>
<dbReference type="Pfam" id="PF06580">
    <property type="entry name" value="His_kinase"/>
    <property type="match status" value="1"/>
</dbReference>
<dbReference type="InterPro" id="IPR011623">
    <property type="entry name" value="7TMR_DISM_rcpt_extracell_dom1"/>
</dbReference>
<dbReference type="EMBL" id="BAABHB010000016">
    <property type="protein sequence ID" value="GAA4417995.1"/>
    <property type="molecule type" value="Genomic_DNA"/>
</dbReference>
<feature type="transmembrane region" description="Helical" evidence="2">
    <location>
        <begin position="16"/>
        <end position="33"/>
    </location>
</feature>
<sequence>MPFTHQRDIRLNYDDWLFIFLGMILSMLLYNSVQWYMYRERIYGLYTAYMLAWLAYFSLRSPWFISRLDYPTWHYTRIIVPMVAYFFYFNFANTFLGLRENNPRLLRLFRYVQAGLMAYALTEVVFCYLTDYWQHPMHELVHTVVRTLLAVLSVYIIINIYRRPEPGSRYFISGSAFLVVGGVIAMVLTLVIKDLDNILSVWQAPITYLQLGIILELVCFSLGLTYRHRQASVKEAVVEQALAHEREQRRREHLEAELAVQKLKQEMTEMQMRALQAQISPHFLFNSLNSLSSLITDDPDKAEQFVDEMSSVYRYLLQANDRELTTVSTEISFINSYYHLLKTRYGQGIHLDLAIGDSVRERLLPPLTLQLLVENAVKHNIVSADQPLHIRIATDQADSLIVSNNLQRKPNSRLNSTRKGLLNITEKYKLLNQPAIEIEETSDTFRVVVPLIAKKLSRTG</sequence>
<keyword evidence="2" id="KW-0472">Membrane</keyword>
<dbReference type="PANTHER" id="PTHR34220">
    <property type="entry name" value="SENSOR HISTIDINE KINASE YPDA"/>
    <property type="match status" value="1"/>
</dbReference>
<dbReference type="Pfam" id="PF07695">
    <property type="entry name" value="7TMR-DISM_7TM"/>
    <property type="match status" value="1"/>
</dbReference>
<feature type="transmembrane region" description="Helical" evidence="2">
    <location>
        <begin position="108"/>
        <end position="128"/>
    </location>
</feature>
<dbReference type="PANTHER" id="PTHR34220:SF7">
    <property type="entry name" value="SENSOR HISTIDINE KINASE YPDA"/>
    <property type="match status" value="1"/>
</dbReference>
<evidence type="ECO:0000256" key="2">
    <source>
        <dbReference type="SAM" id="Phobius"/>
    </source>
</evidence>
<evidence type="ECO:0000313" key="6">
    <source>
        <dbReference type="Proteomes" id="UP001500936"/>
    </source>
</evidence>
<keyword evidence="2" id="KW-1133">Transmembrane helix</keyword>
<dbReference type="InterPro" id="IPR010559">
    <property type="entry name" value="Sig_transdc_His_kin_internal"/>
</dbReference>
<feature type="transmembrane region" description="Helical" evidence="2">
    <location>
        <begin position="78"/>
        <end position="96"/>
    </location>
</feature>
<evidence type="ECO:0000256" key="1">
    <source>
        <dbReference type="SAM" id="Coils"/>
    </source>
</evidence>
<accession>A0ABP8KWL7</accession>
<comment type="caution">
    <text evidence="5">The sequence shown here is derived from an EMBL/GenBank/DDBJ whole genome shotgun (WGS) entry which is preliminary data.</text>
</comment>
<protein>
    <recommendedName>
        <fullName evidence="7">7TM diverse intracellular signalling</fullName>
    </recommendedName>
</protein>
<feature type="domain" description="7TM-DISM receptor extracellular" evidence="4">
    <location>
        <begin position="16"/>
        <end position="227"/>
    </location>
</feature>
<feature type="transmembrane region" description="Helical" evidence="2">
    <location>
        <begin position="45"/>
        <end position="66"/>
    </location>
</feature>
<proteinExistence type="predicted"/>
<evidence type="ECO:0000313" key="5">
    <source>
        <dbReference type="EMBL" id="GAA4417995.1"/>
    </source>
</evidence>
<evidence type="ECO:0000259" key="4">
    <source>
        <dbReference type="Pfam" id="PF07695"/>
    </source>
</evidence>
<feature type="transmembrane region" description="Helical" evidence="2">
    <location>
        <begin position="140"/>
        <end position="158"/>
    </location>
</feature>
<reference evidence="6" key="1">
    <citation type="journal article" date="2019" name="Int. J. Syst. Evol. Microbiol.">
        <title>The Global Catalogue of Microorganisms (GCM) 10K type strain sequencing project: providing services to taxonomists for standard genome sequencing and annotation.</title>
        <authorList>
            <consortium name="The Broad Institute Genomics Platform"/>
            <consortium name="The Broad Institute Genome Sequencing Center for Infectious Disease"/>
            <person name="Wu L."/>
            <person name="Ma J."/>
        </authorList>
    </citation>
    <scope>NUCLEOTIDE SEQUENCE [LARGE SCALE GENOMIC DNA]</scope>
    <source>
        <strain evidence="6">JCM 17925</strain>
    </source>
</reference>
<keyword evidence="1" id="KW-0175">Coiled coil</keyword>
<feature type="domain" description="Signal transduction histidine kinase internal region" evidence="3">
    <location>
        <begin position="270"/>
        <end position="347"/>
    </location>
</feature>
<name>A0ABP8KWL7_9BACT</name>
<dbReference type="Proteomes" id="UP001500936">
    <property type="component" value="Unassembled WGS sequence"/>
</dbReference>
<organism evidence="5 6">
    <name type="scientific">Nibrella viscosa</name>
    <dbReference type="NCBI Taxonomy" id="1084524"/>
    <lineage>
        <taxon>Bacteria</taxon>
        <taxon>Pseudomonadati</taxon>
        <taxon>Bacteroidota</taxon>
        <taxon>Cytophagia</taxon>
        <taxon>Cytophagales</taxon>
        <taxon>Spirosomataceae</taxon>
        <taxon>Nibrella</taxon>
    </lineage>
</organism>
<keyword evidence="6" id="KW-1185">Reference proteome</keyword>
<feature type="transmembrane region" description="Helical" evidence="2">
    <location>
        <begin position="170"/>
        <end position="192"/>
    </location>
</feature>